<dbReference type="RefSeq" id="WP_404675970.1">
    <property type="nucleotide sequence ID" value="NZ_JBJDOT010000024.1"/>
</dbReference>
<comment type="caution">
    <text evidence="7">The sequence shown here is derived from an EMBL/GenBank/DDBJ whole genome shotgun (WGS) entry which is preliminary data.</text>
</comment>
<organism evidence="7 8">
    <name type="scientific">Pseudoalteromonas rhizosphaerae</name>
    <dbReference type="NCBI Taxonomy" id="2518973"/>
    <lineage>
        <taxon>Bacteria</taxon>
        <taxon>Pseudomonadati</taxon>
        <taxon>Pseudomonadota</taxon>
        <taxon>Gammaproteobacteria</taxon>
        <taxon>Alteromonadales</taxon>
        <taxon>Pseudoalteromonadaceae</taxon>
        <taxon>Pseudoalteromonas</taxon>
    </lineage>
</organism>
<dbReference type="Gene3D" id="2.160.20.10">
    <property type="entry name" value="Single-stranded right-handed beta-helix, Pectin lyase-like"/>
    <property type="match status" value="1"/>
</dbReference>
<comment type="pathway">
    <text evidence="5">Glycan metabolism; pectin degradation; 2-dehydro-3-deoxy-D-gluconate from pectin: step 1/5.</text>
</comment>
<keyword evidence="2 5" id="KW-0378">Hydrolase</keyword>
<proteinExistence type="inferred from homology"/>
<comment type="catalytic activity">
    <reaction evidence="5">
        <text>[(1-&gt;4)-alpha-D-galacturonosyl methyl ester](n) + n H2O = [(1-&gt;4)-alpha-D-galacturonosyl](n) + n methanol + n H(+)</text>
        <dbReference type="Rhea" id="RHEA:22380"/>
        <dbReference type="Rhea" id="RHEA-COMP:14570"/>
        <dbReference type="Rhea" id="RHEA-COMP:14573"/>
        <dbReference type="ChEBI" id="CHEBI:15377"/>
        <dbReference type="ChEBI" id="CHEBI:15378"/>
        <dbReference type="ChEBI" id="CHEBI:17790"/>
        <dbReference type="ChEBI" id="CHEBI:140522"/>
        <dbReference type="ChEBI" id="CHEBI:140523"/>
        <dbReference type="EC" id="3.1.1.11"/>
    </reaction>
</comment>
<dbReference type="InterPro" id="IPR000070">
    <property type="entry name" value="Pectinesterase_cat"/>
</dbReference>
<accession>A0ABW8L081</accession>
<sequence>MAQEYATNMVVSKDGTGDFTSIQAAINASKTYPWHDISIFVKNGVYAEKVEVYSWNIRIKLIGESKENTIITYGDHFNKINLGRNSTFHTYTLMVRGNDFSAQNLTIINSAGAVGQAVALHIEADRVSINNVAIKGHQDSLYLAGEGFRSYFKDCYIEGTTDFIFGEGTAMFEDCEVKSLSNSYITAASTPKNQAFGFVFNRVKLTASAAVDKVYLGRPWRHHAKTVFINSDLGQHIAPEGWQNWGDVSKKETVFYAEFNNSGQGTNSIKRVAWAHQLSQVEAQDYTIKNVMRGWQPNIVSKK</sequence>
<dbReference type="PROSITE" id="PS00503">
    <property type="entry name" value="PECTINESTERASE_2"/>
    <property type="match status" value="1"/>
</dbReference>
<dbReference type="PANTHER" id="PTHR31321:SF57">
    <property type="entry name" value="PECTINESTERASE 53-RELATED"/>
    <property type="match status" value="1"/>
</dbReference>
<evidence type="ECO:0000256" key="3">
    <source>
        <dbReference type="ARBA" id="ARBA00023085"/>
    </source>
</evidence>
<feature type="active site" evidence="4">
    <location>
        <position position="162"/>
    </location>
</feature>
<evidence type="ECO:0000313" key="7">
    <source>
        <dbReference type="EMBL" id="MFK3865456.1"/>
    </source>
</evidence>
<evidence type="ECO:0000256" key="2">
    <source>
        <dbReference type="ARBA" id="ARBA00022801"/>
    </source>
</evidence>
<reference evidence="7 8" key="1">
    <citation type="submission" date="2024-11" db="EMBL/GenBank/DDBJ databases">
        <title>The Natural Products Discovery Center: Release of the First 8490 Sequenced Strains for Exploring Actinobacteria Biosynthetic Diversity.</title>
        <authorList>
            <person name="Kalkreuter E."/>
            <person name="Kautsar S.A."/>
            <person name="Yang D."/>
            <person name="Bader C.D."/>
            <person name="Teijaro C.N."/>
            <person name="Fluegel L."/>
            <person name="Davis C.M."/>
            <person name="Simpson J.R."/>
            <person name="Lauterbach L."/>
            <person name="Steele A.D."/>
            <person name="Gui C."/>
            <person name="Meng S."/>
            <person name="Li G."/>
            <person name="Viehrig K."/>
            <person name="Ye F."/>
            <person name="Su P."/>
            <person name="Kiefer A.F."/>
            <person name="Nichols A."/>
            <person name="Cepeda A.J."/>
            <person name="Yan W."/>
            <person name="Fan B."/>
            <person name="Jiang Y."/>
            <person name="Adhikari A."/>
            <person name="Zheng C.-J."/>
            <person name="Schuster L."/>
            <person name="Cowan T.M."/>
            <person name="Smanski M.J."/>
            <person name="Chevrette M.G."/>
            <person name="De Carvalho L.P.S."/>
            <person name="Shen B."/>
        </authorList>
    </citation>
    <scope>NUCLEOTIDE SEQUENCE [LARGE SCALE GENOMIC DNA]</scope>
    <source>
        <strain evidence="7 8">NPDC078403</strain>
    </source>
</reference>
<dbReference type="InterPro" id="IPR033131">
    <property type="entry name" value="Pectinesterase_Asp_AS"/>
</dbReference>
<dbReference type="InterPro" id="IPR011050">
    <property type="entry name" value="Pectin_lyase_fold/virulence"/>
</dbReference>
<name>A0ABW8L081_9GAMM</name>
<keyword evidence="3 5" id="KW-0063">Aspartyl esterase</keyword>
<keyword evidence="8" id="KW-1185">Reference proteome</keyword>
<comment type="similarity">
    <text evidence="1">Belongs to the pectinesterase family.</text>
</comment>
<dbReference type="Proteomes" id="UP001620262">
    <property type="component" value="Unassembled WGS sequence"/>
</dbReference>
<evidence type="ECO:0000256" key="1">
    <source>
        <dbReference type="ARBA" id="ARBA00008891"/>
    </source>
</evidence>
<feature type="domain" description="Pectinesterase catalytic" evidence="6">
    <location>
        <begin position="8"/>
        <end position="294"/>
    </location>
</feature>
<evidence type="ECO:0000256" key="4">
    <source>
        <dbReference type="PROSITE-ProRule" id="PRU10040"/>
    </source>
</evidence>
<evidence type="ECO:0000256" key="5">
    <source>
        <dbReference type="RuleBase" id="RU000589"/>
    </source>
</evidence>
<dbReference type="SUPFAM" id="SSF51126">
    <property type="entry name" value="Pectin lyase-like"/>
    <property type="match status" value="1"/>
</dbReference>
<gene>
    <name evidence="7" type="ORF">ACI2JU_16480</name>
</gene>
<dbReference type="EMBL" id="JBJDOT010000024">
    <property type="protein sequence ID" value="MFK3865456.1"/>
    <property type="molecule type" value="Genomic_DNA"/>
</dbReference>
<evidence type="ECO:0000259" key="6">
    <source>
        <dbReference type="Pfam" id="PF01095"/>
    </source>
</evidence>
<dbReference type="EC" id="3.1.1.11" evidence="5"/>
<dbReference type="Pfam" id="PF01095">
    <property type="entry name" value="Pectinesterase"/>
    <property type="match status" value="1"/>
</dbReference>
<evidence type="ECO:0000313" key="8">
    <source>
        <dbReference type="Proteomes" id="UP001620262"/>
    </source>
</evidence>
<dbReference type="InterPro" id="IPR012334">
    <property type="entry name" value="Pectin_lyas_fold"/>
</dbReference>
<protein>
    <recommendedName>
        <fullName evidence="5">Pectinesterase</fullName>
        <ecNumber evidence="5">3.1.1.11</ecNumber>
    </recommendedName>
</protein>
<dbReference type="PANTHER" id="PTHR31321">
    <property type="entry name" value="ACYL-COA THIOESTER HYDROLASE YBHC-RELATED"/>
    <property type="match status" value="1"/>
</dbReference>